<dbReference type="OrthoDB" id="166803at2759"/>
<organism evidence="3 4">
    <name type="scientific">Fragilariopsis cylindrus CCMP1102</name>
    <dbReference type="NCBI Taxonomy" id="635003"/>
    <lineage>
        <taxon>Eukaryota</taxon>
        <taxon>Sar</taxon>
        <taxon>Stramenopiles</taxon>
        <taxon>Ochrophyta</taxon>
        <taxon>Bacillariophyta</taxon>
        <taxon>Bacillariophyceae</taxon>
        <taxon>Bacillariophycidae</taxon>
        <taxon>Bacillariales</taxon>
        <taxon>Bacillariaceae</taxon>
        <taxon>Fragilariopsis</taxon>
    </lineage>
</organism>
<evidence type="ECO:0000256" key="1">
    <source>
        <dbReference type="SAM" id="Phobius"/>
    </source>
</evidence>
<name>A0A1E7FTI9_9STRA</name>
<feature type="transmembrane region" description="Helical" evidence="1">
    <location>
        <begin position="237"/>
        <end position="261"/>
    </location>
</feature>
<feature type="signal peptide" evidence="2">
    <location>
        <begin position="1"/>
        <end position="22"/>
    </location>
</feature>
<keyword evidence="4" id="KW-1185">Reference proteome</keyword>
<dbReference type="Proteomes" id="UP000095751">
    <property type="component" value="Unassembled WGS sequence"/>
</dbReference>
<sequence length="271" mass="29879">MSPFSSLLIFLFLFILLLPFFSFLNYPNTKDSDVWISLSTLGTEVYNNVITTTTTIPIPDITTIFSTILFVTVSDMIPFVPCQPLAISLATVYGIYAYPICVLGQTCAGIIAFQSSRLFSNTEKVQNVIENLNEDSNELFQNFQNKILKKQKPKPKNKNDDKSERSKGVIGEVIGTMTKRRSNGNDTTYDDNDDNDTDVDEWTVFLALVGLRFAPFFPFSAGNYLLGGATTVTIRSFIVATILGCLASNAISVLIGMGVGIELLQQQATSQ</sequence>
<evidence type="ECO:0000313" key="3">
    <source>
        <dbReference type="EMBL" id="OEU21490.1"/>
    </source>
</evidence>
<keyword evidence="1" id="KW-0472">Membrane</keyword>
<accession>A0A1E7FTI9</accession>
<evidence type="ECO:0000256" key="2">
    <source>
        <dbReference type="SAM" id="SignalP"/>
    </source>
</evidence>
<gene>
    <name evidence="3" type="ORF">FRACYDRAFT_235116</name>
</gene>
<protein>
    <submittedName>
        <fullName evidence="3">Uncharacterized protein</fullName>
    </submittedName>
</protein>
<keyword evidence="1" id="KW-1133">Transmembrane helix</keyword>
<keyword evidence="1" id="KW-0812">Transmembrane</keyword>
<dbReference type="EMBL" id="KV784354">
    <property type="protein sequence ID" value="OEU21490.1"/>
    <property type="molecule type" value="Genomic_DNA"/>
</dbReference>
<feature type="transmembrane region" description="Helical" evidence="1">
    <location>
        <begin position="202"/>
        <end position="225"/>
    </location>
</feature>
<dbReference type="KEGG" id="fcy:FRACYDRAFT_235116"/>
<dbReference type="AlphaFoldDB" id="A0A1E7FTI9"/>
<reference evidence="3 4" key="1">
    <citation type="submission" date="2016-09" db="EMBL/GenBank/DDBJ databases">
        <title>Extensive genetic diversity and differential bi-allelic expression allows diatom success in the polar Southern Ocean.</title>
        <authorList>
            <consortium name="DOE Joint Genome Institute"/>
            <person name="Mock T."/>
            <person name="Otillar R.P."/>
            <person name="Strauss J."/>
            <person name="Dupont C."/>
            <person name="Frickenhaus S."/>
            <person name="Maumus F."/>
            <person name="Mcmullan M."/>
            <person name="Sanges R."/>
            <person name="Schmutz J."/>
            <person name="Toseland A."/>
            <person name="Valas R."/>
            <person name="Veluchamy A."/>
            <person name="Ward B.J."/>
            <person name="Allen A."/>
            <person name="Barry K."/>
            <person name="Falciatore A."/>
            <person name="Ferrante M."/>
            <person name="Fortunato A.E."/>
            <person name="Gloeckner G."/>
            <person name="Gruber A."/>
            <person name="Hipkin R."/>
            <person name="Janech M."/>
            <person name="Kroth P."/>
            <person name="Leese F."/>
            <person name="Lindquist E."/>
            <person name="Lyon B.R."/>
            <person name="Martin J."/>
            <person name="Mayer C."/>
            <person name="Parker M."/>
            <person name="Quesneville H."/>
            <person name="Raymond J."/>
            <person name="Uhlig C."/>
            <person name="Valentin K.U."/>
            <person name="Worden A.Z."/>
            <person name="Armbrust E.V."/>
            <person name="Bowler C."/>
            <person name="Green B."/>
            <person name="Moulton V."/>
            <person name="Van Oosterhout C."/>
            <person name="Grigoriev I."/>
        </authorList>
    </citation>
    <scope>NUCLEOTIDE SEQUENCE [LARGE SCALE GENOMIC DNA]</scope>
    <source>
        <strain evidence="3 4">CCMP1102</strain>
    </source>
</reference>
<feature type="chain" id="PRO_5009193515" evidence="2">
    <location>
        <begin position="23"/>
        <end position="271"/>
    </location>
</feature>
<evidence type="ECO:0000313" key="4">
    <source>
        <dbReference type="Proteomes" id="UP000095751"/>
    </source>
</evidence>
<proteinExistence type="predicted"/>
<keyword evidence="2" id="KW-0732">Signal</keyword>
<dbReference type="InParanoid" id="A0A1E7FTI9"/>